<protein>
    <submittedName>
        <fullName evidence="4">Carbohydrate kinase family protein</fullName>
        <ecNumber evidence="4">2.7.1.-</ecNumber>
    </submittedName>
</protein>
<dbReference type="GO" id="GO:0016301">
    <property type="term" value="F:kinase activity"/>
    <property type="evidence" value="ECO:0007669"/>
    <property type="project" value="UniProtKB-KW"/>
</dbReference>
<comment type="caution">
    <text evidence="4">The sequence shown here is derived from an EMBL/GenBank/DDBJ whole genome shotgun (WGS) entry which is preliminary data.</text>
</comment>
<dbReference type="Gene3D" id="3.40.1190.20">
    <property type="match status" value="1"/>
</dbReference>
<evidence type="ECO:0000313" key="4">
    <source>
        <dbReference type="EMBL" id="MEZ8208043.1"/>
    </source>
</evidence>
<feature type="domain" description="Carbohydrate kinase PfkB" evidence="3">
    <location>
        <begin position="5"/>
        <end position="292"/>
    </location>
</feature>
<reference evidence="4 5" key="1">
    <citation type="submission" date="2024-06" db="EMBL/GenBank/DDBJ databases">
        <authorList>
            <person name="Steensen K."/>
            <person name="Seneca J."/>
            <person name="Bartlau N."/>
            <person name="Yu A.X."/>
            <person name="Polz M.F."/>
        </authorList>
    </citation>
    <scope>NUCLEOTIDE SEQUENCE [LARGE SCALE GENOMIC DNA]</scope>
    <source>
        <strain evidence="4 5">1F146</strain>
    </source>
</reference>
<dbReference type="EMBL" id="JBGOOS010000004">
    <property type="protein sequence ID" value="MEZ8208043.1"/>
    <property type="molecule type" value="Genomic_DNA"/>
</dbReference>
<evidence type="ECO:0000313" key="5">
    <source>
        <dbReference type="Proteomes" id="UP001569151"/>
    </source>
</evidence>
<evidence type="ECO:0000256" key="1">
    <source>
        <dbReference type="ARBA" id="ARBA00022679"/>
    </source>
</evidence>
<accession>A0ABV4MEQ0</accession>
<dbReference type="Proteomes" id="UP001569151">
    <property type="component" value="Unassembled WGS sequence"/>
</dbReference>
<keyword evidence="2 4" id="KW-0418">Kinase</keyword>
<dbReference type="InterPro" id="IPR002139">
    <property type="entry name" value="Ribo/fructo_kinase"/>
</dbReference>
<dbReference type="PANTHER" id="PTHR42774:SF3">
    <property type="entry name" value="KETOHEXOKINASE"/>
    <property type="match status" value="1"/>
</dbReference>
<dbReference type="InterPro" id="IPR011611">
    <property type="entry name" value="PfkB_dom"/>
</dbReference>
<evidence type="ECO:0000259" key="3">
    <source>
        <dbReference type="Pfam" id="PF00294"/>
    </source>
</evidence>
<dbReference type="InterPro" id="IPR029056">
    <property type="entry name" value="Ribokinase-like"/>
</dbReference>
<dbReference type="PANTHER" id="PTHR42774">
    <property type="entry name" value="PHOSPHOTRANSFERASE SYSTEM TRANSPORT PROTEIN"/>
    <property type="match status" value="1"/>
</dbReference>
<keyword evidence="1 4" id="KW-0808">Transferase</keyword>
<proteinExistence type="predicted"/>
<gene>
    <name evidence="4" type="ORF">ACED39_04575</name>
</gene>
<dbReference type="InterPro" id="IPR052562">
    <property type="entry name" value="Ketohexokinase-related"/>
</dbReference>
<evidence type="ECO:0000256" key="2">
    <source>
        <dbReference type="ARBA" id="ARBA00022777"/>
    </source>
</evidence>
<dbReference type="PRINTS" id="PR00990">
    <property type="entry name" value="RIBOKINASE"/>
</dbReference>
<sequence>MKRYDVLAVGDANVDMTLKVDRLPKQDDKVLGIKIAEQVGGTVANSACVCGSLGLKTATLARVADDKYGVKVLDEYVKYNVDLKFVFQPKGYEQSTAIIMLDDSGEKSLIFVPSSSYEFNEELVVVAVASSRYLYTMPGNLDKFKEIAEIAKSNATKVVVDIEPTIVNQDGDLDIILTGADLVYFNKEGFKKATGKDASKDALVSMVESYKLDGVVVTLGKDGAIAFVNGEYASYSGFNVPVVDTTGAGDTFNASFLYTQINNMPLRAGLEFACAAAAISVGAVGPKGNVPTLEKIAEFLTSSR</sequence>
<name>A0ABV4MEQ0_9VIBR</name>
<organism evidence="4 5">
    <name type="scientific">Vibrio bivalvicida</name>
    <dbReference type="NCBI Taxonomy" id="1276888"/>
    <lineage>
        <taxon>Bacteria</taxon>
        <taxon>Pseudomonadati</taxon>
        <taxon>Pseudomonadota</taxon>
        <taxon>Gammaproteobacteria</taxon>
        <taxon>Vibrionales</taxon>
        <taxon>Vibrionaceae</taxon>
        <taxon>Vibrio</taxon>
        <taxon>Vibrio oreintalis group</taxon>
    </lineage>
</organism>
<dbReference type="EC" id="2.7.1.-" evidence="4"/>
<dbReference type="RefSeq" id="WP_371717845.1">
    <property type="nucleotide sequence ID" value="NZ_JBGOOF010000004.1"/>
</dbReference>
<dbReference type="Pfam" id="PF00294">
    <property type="entry name" value="PfkB"/>
    <property type="match status" value="1"/>
</dbReference>
<keyword evidence="5" id="KW-1185">Reference proteome</keyword>
<dbReference type="SUPFAM" id="SSF53613">
    <property type="entry name" value="Ribokinase-like"/>
    <property type="match status" value="1"/>
</dbReference>